<name>A0ABR8GPL5_9CYAN</name>
<keyword evidence="3" id="KW-1185">Reference proteome</keyword>
<evidence type="ECO:0000313" key="3">
    <source>
        <dbReference type="Proteomes" id="UP000660380"/>
    </source>
</evidence>
<sequence>MNSIAGVGQMGETGGQGDKGTGGQGDKGTRGQGIIYLIFNAQFFILRLGVDKS</sequence>
<evidence type="ECO:0000256" key="1">
    <source>
        <dbReference type="SAM" id="MobiDB-lite"/>
    </source>
</evidence>
<organism evidence="2 3">
    <name type="scientific">Scytonema hofmannii FACHB-248</name>
    <dbReference type="NCBI Taxonomy" id="1842502"/>
    <lineage>
        <taxon>Bacteria</taxon>
        <taxon>Bacillati</taxon>
        <taxon>Cyanobacteriota</taxon>
        <taxon>Cyanophyceae</taxon>
        <taxon>Nostocales</taxon>
        <taxon>Scytonemataceae</taxon>
        <taxon>Scytonema</taxon>
    </lineage>
</organism>
<feature type="compositionally biased region" description="Gly residues" evidence="1">
    <location>
        <begin position="8"/>
        <end position="26"/>
    </location>
</feature>
<dbReference type="EMBL" id="JACJTA010000022">
    <property type="protein sequence ID" value="MBD2605372.1"/>
    <property type="molecule type" value="Genomic_DNA"/>
</dbReference>
<feature type="region of interest" description="Disordered" evidence="1">
    <location>
        <begin position="1"/>
        <end position="27"/>
    </location>
</feature>
<gene>
    <name evidence="2" type="ORF">H6G81_12700</name>
</gene>
<evidence type="ECO:0000313" key="2">
    <source>
        <dbReference type="EMBL" id="MBD2605372.1"/>
    </source>
</evidence>
<proteinExistence type="predicted"/>
<comment type="caution">
    <text evidence="2">The sequence shown here is derived from an EMBL/GenBank/DDBJ whole genome shotgun (WGS) entry which is preliminary data.</text>
</comment>
<accession>A0ABR8GPL5</accession>
<protein>
    <submittedName>
        <fullName evidence="2">Uncharacterized protein</fullName>
    </submittedName>
</protein>
<dbReference type="RefSeq" id="WP_186227603.1">
    <property type="nucleotide sequence ID" value="NZ_JACJTA010000022.1"/>
</dbReference>
<dbReference type="Proteomes" id="UP000660380">
    <property type="component" value="Unassembled WGS sequence"/>
</dbReference>
<reference evidence="2 3" key="1">
    <citation type="journal article" date="2020" name="ISME J.">
        <title>Comparative genomics reveals insights into cyanobacterial evolution and habitat adaptation.</title>
        <authorList>
            <person name="Chen M.Y."/>
            <person name="Teng W.K."/>
            <person name="Zhao L."/>
            <person name="Hu C.X."/>
            <person name="Zhou Y.K."/>
            <person name="Han B.P."/>
            <person name="Song L.R."/>
            <person name="Shu W.S."/>
        </authorList>
    </citation>
    <scope>NUCLEOTIDE SEQUENCE [LARGE SCALE GENOMIC DNA]</scope>
    <source>
        <strain evidence="2 3">FACHB-248</strain>
    </source>
</reference>